<evidence type="ECO:0000256" key="3">
    <source>
        <dbReference type="ARBA" id="ARBA00022692"/>
    </source>
</evidence>
<dbReference type="GO" id="GO:0070403">
    <property type="term" value="F:NAD+ binding"/>
    <property type="evidence" value="ECO:0007669"/>
    <property type="project" value="InterPro"/>
</dbReference>
<proteinExistence type="predicted"/>
<evidence type="ECO:0000256" key="1">
    <source>
        <dbReference type="ARBA" id="ARBA00001911"/>
    </source>
</evidence>
<keyword evidence="4" id="KW-0210">Decarboxylase</keyword>
<evidence type="ECO:0000256" key="5">
    <source>
        <dbReference type="ARBA" id="ARBA00022968"/>
    </source>
</evidence>
<evidence type="ECO:0000256" key="12">
    <source>
        <dbReference type="ARBA" id="ARBA00037859"/>
    </source>
</evidence>
<organism evidence="14 15">
    <name type="scientific">candidate division WOR_3 bacterium SM23_42</name>
    <dbReference type="NCBI Taxonomy" id="1703779"/>
    <lineage>
        <taxon>Bacteria</taxon>
        <taxon>Bacteria division WOR-3</taxon>
    </lineage>
</organism>
<name>A0A0S8FVQ1_UNCW3</name>
<dbReference type="STRING" id="1703779.AMJ83_00695"/>
<keyword evidence="9" id="KW-0472">Membrane</keyword>
<dbReference type="UniPathway" id="UPA00796">
    <property type="reaction ID" value="UER00771"/>
</dbReference>
<evidence type="ECO:0000256" key="7">
    <source>
        <dbReference type="ARBA" id="ARBA00023027"/>
    </source>
</evidence>
<comment type="cofactor">
    <cofactor evidence="1">
        <name>NAD(+)</name>
        <dbReference type="ChEBI" id="CHEBI:57540"/>
    </cofactor>
</comment>
<keyword evidence="10" id="KW-0325">Glycoprotein</keyword>
<keyword evidence="8" id="KW-0333">Golgi apparatus</keyword>
<keyword evidence="5" id="KW-0735">Signal-anchor</keyword>
<dbReference type="FunFam" id="3.40.50.720:FF:000065">
    <property type="entry name" value="UDP-glucuronic acid decarboxylase 1"/>
    <property type="match status" value="1"/>
</dbReference>
<feature type="domain" description="NAD-dependent epimerase/dehydratase" evidence="13">
    <location>
        <begin position="3"/>
        <end position="237"/>
    </location>
</feature>
<keyword evidence="7" id="KW-0520">NAD</keyword>
<dbReference type="PANTHER" id="PTHR43078">
    <property type="entry name" value="UDP-GLUCURONIC ACID DECARBOXYLASE-RELATED"/>
    <property type="match status" value="1"/>
</dbReference>
<keyword evidence="3" id="KW-0812">Transmembrane</keyword>
<evidence type="ECO:0000256" key="6">
    <source>
        <dbReference type="ARBA" id="ARBA00022989"/>
    </source>
</evidence>
<keyword evidence="11" id="KW-0456">Lyase</keyword>
<dbReference type="CDD" id="cd05230">
    <property type="entry name" value="UGD_SDR_e"/>
    <property type="match status" value="1"/>
</dbReference>
<evidence type="ECO:0000256" key="11">
    <source>
        <dbReference type="ARBA" id="ARBA00023239"/>
    </source>
</evidence>
<dbReference type="PATRIC" id="fig|1703779.3.peg.218"/>
<dbReference type="Gene3D" id="3.40.50.720">
    <property type="entry name" value="NAD(P)-binding Rossmann-like Domain"/>
    <property type="match status" value="1"/>
</dbReference>
<accession>A0A0S8FVQ1</accession>
<evidence type="ECO:0000256" key="10">
    <source>
        <dbReference type="ARBA" id="ARBA00023180"/>
    </source>
</evidence>
<dbReference type="AlphaFoldDB" id="A0A0S8FVQ1"/>
<evidence type="ECO:0000256" key="2">
    <source>
        <dbReference type="ARBA" id="ARBA00004323"/>
    </source>
</evidence>
<evidence type="ECO:0000256" key="8">
    <source>
        <dbReference type="ARBA" id="ARBA00023034"/>
    </source>
</evidence>
<dbReference type="InterPro" id="IPR001509">
    <property type="entry name" value="Epimerase_deHydtase"/>
</dbReference>
<dbReference type="PANTHER" id="PTHR43078:SF6">
    <property type="entry name" value="UDP-GLUCURONIC ACID DECARBOXYLASE 1"/>
    <property type="match status" value="1"/>
</dbReference>
<dbReference type="Proteomes" id="UP000051373">
    <property type="component" value="Unassembled WGS sequence"/>
</dbReference>
<sequence>MRVLITGGAGFIGSHLVDYYIQQGCEVVVVDNFITGREENVAQHLTSKQFTLIKSDVCDTFEIEGELHLILHLASPASPFDYLRYPIETMRTASLGTHNMLEITKAKQAKMLLASTSEVYGDPEEHPQTEDYWGNVNPVGPRAVYDEGKRFAEALTAAYNRKYGVNTCIVRIFNTYGERMREGDGRVIPAFINQALRNEPFTIFGDGTQTRSFCYVSDMIDGITRAAKTDYNLPINVGNPMEYTMLEVAEMIKEKCESDAGNKFLPLPEDDPKRRKPDISRARDVLGWEPKVTLDTGLKSVIDWFRRKM</sequence>
<dbReference type="GO" id="GO:0048040">
    <property type="term" value="F:UDP-glucuronate decarboxylase activity"/>
    <property type="evidence" value="ECO:0007669"/>
    <property type="project" value="TreeGrafter"/>
</dbReference>
<dbReference type="Pfam" id="PF01370">
    <property type="entry name" value="Epimerase"/>
    <property type="match status" value="1"/>
</dbReference>
<dbReference type="GO" id="GO:0005737">
    <property type="term" value="C:cytoplasm"/>
    <property type="evidence" value="ECO:0007669"/>
    <property type="project" value="TreeGrafter"/>
</dbReference>
<evidence type="ECO:0000259" key="13">
    <source>
        <dbReference type="Pfam" id="PF01370"/>
    </source>
</evidence>
<dbReference type="SUPFAM" id="SSF51735">
    <property type="entry name" value="NAD(P)-binding Rossmann-fold domains"/>
    <property type="match status" value="1"/>
</dbReference>
<reference evidence="14 15" key="1">
    <citation type="journal article" date="2015" name="Microbiome">
        <title>Genomic resolution of linkages in carbon, nitrogen, and sulfur cycling among widespread estuary sediment bacteria.</title>
        <authorList>
            <person name="Baker B.J."/>
            <person name="Lazar C.S."/>
            <person name="Teske A.P."/>
            <person name="Dick G.J."/>
        </authorList>
    </citation>
    <scope>NUCLEOTIDE SEQUENCE [LARGE SCALE GENOMIC DNA]</scope>
    <source>
        <strain evidence="14">SM23_42</strain>
    </source>
</reference>
<protein>
    <submittedName>
        <fullName evidence="14">NAD-dependent dehydratase</fullName>
    </submittedName>
</protein>
<evidence type="ECO:0000313" key="14">
    <source>
        <dbReference type="EMBL" id="KPK64742.1"/>
    </source>
</evidence>
<comment type="caution">
    <text evidence="14">The sequence shown here is derived from an EMBL/GenBank/DDBJ whole genome shotgun (WGS) entry which is preliminary data.</text>
</comment>
<comment type="subcellular location">
    <subcellularLocation>
        <location evidence="2">Golgi apparatus membrane</location>
        <topology evidence="2">Single-pass type II membrane protein</topology>
    </subcellularLocation>
    <subcellularLocation>
        <location evidence="12">Golgi apparatus</location>
        <location evidence="12">Golgi stack membrane</location>
    </subcellularLocation>
</comment>
<dbReference type="InterPro" id="IPR044516">
    <property type="entry name" value="UXS-like"/>
</dbReference>
<gene>
    <name evidence="14" type="ORF">AMJ83_00695</name>
</gene>
<evidence type="ECO:0000256" key="9">
    <source>
        <dbReference type="ARBA" id="ARBA00023136"/>
    </source>
</evidence>
<evidence type="ECO:0000256" key="4">
    <source>
        <dbReference type="ARBA" id="ARBA00022793"/>
    </source>
</evidence>
<evidence type="ECO:0000313" key="15">
    <source>
        <dbReference type="Proteomes" id="UP000051373"/>
    </source>
</evidence>
<dbReference type="GO" id="GO:0042732">
    <property type="term" value="P:D-xylose metabolic process"/>
    <property type="evidence" value="ECO:0007669"/>
    <property type="project" value="InterPro"/>
</dbReference>
<dbReference type="InterPro" id="IPR036291">
    <property type="entry name" value="NAD(P)-bd_dom_sf"/>
</dbReference>
<keyword evidence="6" id="KW-1133">Transmembrane helix</keyword>
<dbReference type="GO" id="GO:0033320">
    <property type="term" value="P:UDP-D-xylose biosynthetic process"/>
    <property type="evidence" value="ECO:0007669"/>
    <property type="project" value="UniProtKB-UniPathway"/>
</dbReference>
<dbReference type="EMBL" id="LJUJ01000001">
    <property type="protein sequence ID" value="KPK64742.1"/>
    <property type="molecule type" value="Genomic_DNA"/>
</dbReference>